<sequence>MLANTPRAALRSTRALRVRQPIRPRQPRNLRLQSTSSSSTSKEAASSSANHALLGGLAGGAVALLGGYAWYSFSGAKTVVNSVHTAKSYVDSAFKKTTQAAPEPNQAIEWLRDTVNSYTKMIPGASKYVDSAFDDLDKVREKHGDEVDKIIHETYGELKDVTKAGFSVEAVSQAWDVIQKCFTRIASLASDAADDILNNHPELKDKVGGNLQQLKKMGEQYGPEAKQKVDETWKQVQDIVKGGVSMDTINKLQKLVQDKTQELRKYGDQAWQKGLEQAKPLLDKQPQLKELLESNKDKLLQGDLGQLWQKVQEASKSGNTDDLQKFVKEQANKVSDGAGSGIEQFLHMIPGGTEIGPKLQQLQELSQKHGQEAEKLVKSAIEDVKKVLSQKVEEGQKLKEKAKSDVKNQ</sequence>
<feature type="region of interest" description="Disordered" evidence="1">
    <location>
        <begin position="1"/>
        <end position="44"/>
    </location>
</feature>
<dbReference type="AlphaFoldDB" id="A0AAN6EUL3"/>
<organism evidence="2 3">
    <name type="scientific">Exophiala dermatitidis</name>
    <name type="common">Black yeast-like fungus</name>
    <name type="synonym">Wangiella dermatitidis</name>
    <dbReference type="NCBI Taxonomy" id="5970"/>
    <lineage>
        <taxon>Eukaryota</taxon>
        <taxon>Fungi</taxon>
        <taxon>Dikarya</taxon>
        <taxon>Ascomycota</taxon>
        <taxon>Pezizomycotina</taxon>
        <taxon>Eurotiomycetes</taxon>
        <taxon>Chaetothyriomycetidae</taxon>
        <taxon>Chaetothyriales</taxon>
        <taxon>Herpotrichiellaceae</taxon>
        <taxon>Exophiala</taxon>
    </lineage>
</organism>
<evidence type="ECO:0000313" key="3">
    <source>
        <dbReference type="Proteomes" id="UP001161757"/>
    </source>
</evidence>
<feature type="compositionally biased region" description="Basic residues" evidence="1">
    <location>
        <begin position="14"/>
        <end position="28"/>
    </location>
</feature>
<reference evidence="2" key="1">
    <citation type="submission" date="2023-01" db="EMBL/GenBank/DDBJ databases">
        <title>Exophiala dermititidis isolated from Cystic Fibrosis Patient.</title>
        <authorList>
            <person name="Kurbessoian T."/>
            <person name="Crocker A."/>
            <person name="Murante D."/>
            <person name="Hogan D.A."/>
            <person name="Stajich J.E."/>
        </authorList>
    </citation>
    <scope>NUCLEOTIDE SEQUENCE</scope>
    <source>
        <strain evidence="2">Ex8</strain>
    </source>
</reference>
<dbReference type="Proteomes" id="UP001161757">
    <property type="component" value="Unassembled WGS sequence"/>
</dbReference>
<dbReference type="EMBL" id="JAJGCB010000006">
    <property type="protein sequence ID" value="KAJ8991955.1"/>
    <property type="molecule type" value="Genomic_DNA"/>
</dbReference>
<protein>
    <submittedName>
        <fullName evidence="2">Uncharacterized protein</fullName>
    </submittedName>
</protein>
<gene>
    <name evidence="2" type="ORF">HRR80_003857</name>
</gene>
<proteinExistence type="predicted"/>
<feature type="compositionally biased region" description="Low complexity" evidence="1">
    <location>
        <begin position="29"/>
        <end position="44"/>
    </location>
</feature>
<comment type="caution">
    <text evidence="2">The sequence shown here is derived from an EMBL/GenBank/DDBJ whole genome shotgun (WGS) entry which is preliminary data.</text>
</comment>
<evidence type="ECO:0000313" key="2">
    <source>
        <dbReference type="EMBL" id="KAJ8991955.1"/>
    </source>
</evidence>
<name>A0AAN6EUL3_EXODE</name>
<evidence type="ECO:0000256" key="1">
    <source>
        <dbReference type="SAM" id="MobiDB-lite"/>
    </source>
</evidence>
<accession>A0AAN6EUL3</accession>